<dbReference type="InterPro" id="IPR001283">
    <property type="entry name" value="CRISP-related"/>
</dbReference>
<name>A0A0R3UB56_MESCO</name>
<dbReference type="InterPro" id="IPR018244">
    <property type="entry name" value="Allrgn_V5/Tpx1_CS"/>
</dbReference>
<keyword evidence="3" id="KW-1185">Reference proteome</keyword>
<dbReference type="EMBL" id="UXSR01001330">
    <property type="protein sequence ID" value="VDD78152.1"/>
    <property type="molecule type" value="Genomic_DNA"/>
</dbReference>
<dbReference type="STRING" id="53468.A0A0R3UB56"/>
<evidence type="ECO:0000259" key="1">
    <source>
        <dbReference type="SMART" id="SM00198"/>
    </source>
</evidence>
<accession>A0A0R3UB56</accession>
<dbReference type="PRINTS" id="PR00838">
    <property type="entry name" value="V5ALLERGEN"/>
</dbReference>
<dbReference type="SUPFAM" id="SSF55797">
    <property type="entry name" value="PR-1-like"/>
    <property type="match status" value="1"/>
</dbReference>
<feature type="domain" description="SCP" evidence="1">
    <location>
        <begin position="1"/>
        <end position="100"/>
    </location>
</feature>
<dbReference type="PRINTS" id="PR00837">
    <property type="entry name" value="V5TPXLIKE"/>
</dbReference>
<dbReference type="PANTHER" id="PTHR10334">
    <property type="entry name" value="CYSTEINE-RICH SECRETORY PROTEIN-RELATED"/>
    <property type="match status" value="1"/>
</dbReference>
<dbReference type="InterPro" id="IPR014044">
    <property type="entry name" value="CAP_dom"/>
</dbReference>
<organism evidence="2 3">
    <name type="scientific">Mesocestoides corti</name>
    <name type="common">Flatworm</name>
    <dbReference type="NCBI Taxonomy" id="53468"/>
    <lineage>
        <taxon>Eukaryota</taxon>
        <taxon>Metazoa</taxon>
        <taxon>Spiralia</taxon>
        <taxon>Lophotrochozoa</taxon>
        <taxon>Platyhelminthes</taxon>
        <taxon>Cestoda</taxon>
        <taxon>Eucestoda</taxon>
        <taxon>Cyclophyllidea</taxon>
        <taxon>Mesocestoididae</taxon>
        <taxon>Mesocestoides</taxon>
    </lineage>
</organism>
<dbReference type="InterPro" id="IPR002413">
    <property type="entry name" value="V5_allergen-like"/>
</dbReference>
<dbReference type="Gene3D" id="3.40.33.10">
    <property type="entry name" value="CAP"/>
    <property type="match status" value="1"/>
</dbReference>
<evidence type="ECO:0000313" key="2">
    <source>
        <dbReference type="EMBL" id="VDD78152.1"/>
    </source>
</evidence>
<proteinExistence type="predicted"/>
<protein>
    <recommendedName>
        <fullName evidence="1">SCP domain-containing protein</fullName>
    </recommendedName>
</protein>
<dbReference type="GO" id="GO:0005576">
    <property type="term" value="C:extracellular region"/>
    <property type="evidence" value="ECO:0007669"/>
    <property type="project" value="InterPro"/>
</dbReference>
<dbReference type="Pfam" id="PF00188">
    <property type="entry name" value="CAP"/>
    <property type="match status" value="1"/>
</dbReference>
<dbReference type="Proteomes" id="UP000267029">
    <property type="component" value="Unassembled WGS sequence"/>
</dbReference>
<dbReference type="InterPro" id="IPR035940">
    <property type="entry name" value="CAP_sf"/>
</dbReference>
<dbReference type="OrthoDB" id="674273at2759"/>
<evidence type="ECO:0000313" key="3">
    <source>
        <dbReference type="Proteomes" id="UP000267029"/>
    </source>
</evidence>
<sequence>MEQLAIEWVNRCEYRHPNRTGQNLATAGGFTPNLTQMAEGWYSEFRDYNYTNKSCSNVCGHYTQMVWATTVGLGCAMKQCDDIRPGWPKPIYLMGCHYEPV</sequence>
<dbReference type="SMART" id="SM00198">
    <property type="entry name" value="SCP"/>
    <property type="match status" value="1"/>
</dbReference>
<dbReference type="PROSITE" id="PS01009">
    <property type="entry name" value="CRISP_1"/>
    <property type="match status" value="1"/>
</dbReference>
<dbReference type="CDD" id="cd05380">
    <property type="entry name" value="CAP_euk"/>
    <property type="match status" value="1"/>
</dbReference>
<reference evidence="2 3" key="1">
    <citation type="submission" date="2018-10" db="EMBL/GenBank/DDBJ databases">
        <authorList>
            <consortium name="Pathogen Informatics"/>
        </authorList>
    </citation>
    <scope>NUCLEOTIDE SEQUENCE [LARGE SCALE GENOMIC DNA]</scope>
</reference>
<gene>
    <name evidence="2" type="ORF">MCOS_LOCUS4155</name>
</gene>
<dbReference type="AlphaFoldDB" id="A0A0R3UB56"/>